<dbReference type="PANTHER" id="PTHR23502:SF160">
    <property type="entry name" value="MAJOR FACILITATOR SUPERFAMILY (MFS) PROFILE DOMAIN-CONTAINING PROTEIN-RELATED"/>
    <property type="match status" value="1"/>
</dbReference>
<evidence type="ECO:0000256" key="7">
    <source>
        <dbReference type="SAM" id="Phobius"/>
    </source>
</evidence>
<feature type="transmembrane region" description="Helical" evidence="7">
    <location>
        <begin position="121"/>
        <end position="138"/>
    </location>
</feature>
<feature type="transmembrane region" description="Helical" evidence="7">
    <location>
        <begin position="145"/>
        <end position="163"/>
    </location>
</feature>
<evidence type="ECO:0000256" key="2">
    <source>
        <dbReference type="ARBA" id="ARBA00022692"/>
    </source>
</evidence>
<feature type="transmembrane region" description="Helical" evidence="7">
    <location>
        <begin position="459"/>
        <end position="486"/>
    </location>
</feature>
<feature type="region of interest" description="Disordered" evidence="6">
    <location>
        <begin position="1"/>
        <end position="34"/>
    </location>
</feature>
<dbReference type="GO" id="GO:0022857">
    <property type="term" value="F:transmembrane transporter activity"/>
    <property type="evidence" value="ECO:0007669"/>
    <property type="project" value="InterPro"/>
</dbReference>
<feature type="transmembrane region" description="Helical" evidence="7">
    <location>
        <begin position="345"/>
        <end position="371"/>
    </location>
</feature>
<evidence type="ECO:0000256" key="4">
    <source>
        <dbReference type="ARBA" id="ARBA00023136"/>
    </source>
</evidence>
<evidence type="ECO:0000256" key="3">
    <source>
        <dbReference type="ARBA" id="ARBA00022989"/>
    </source>
</evidence>
<sequence length="572" mass="63817">MKGQAIETSNTDSMLPPSLMATNQASSMEPIRTDPDIPGTVDMSLSEGQEPTAYGLALYPVPSDDPNDPLQWPKWKKTTLLLLVSVYSFLANGSLFGPTVYVNYLADKFHKTPNQTSQLTTYPNLLFGFGSLIFVPMYRKIGRRPVMLISLVLYCAGLLGSALSNSYDTLLGFRMLHAFASSVCEALPAQVVADVFFLHERGKALGWYTCKPHRHYPEQTPLIKISVALTTGTLSAVAASYMLAGGHSYNLFFWVEFAIGCVLLLAVFFLFEETMFFRDSHIPGVPLNADGSARLQKDEEHQTTEEIEIQATPRNYVRDSYLQQLKLIRRTDPNSPIVMMMVRSFTYFVVPPVFWVCSTYGIIIGLAALAFTATFPGIVTSPPYSWPIENTGLIAVSAFLGYLAAAGPFSSLPDRFSARLTKKNNNIYEAEYRLWCLVVVIFVSPASLILYGYSAEKQLHWFGLVFAVGLFQFGAFFFLTYTLAYAMDSYEANVPEMLIAMNIGKQAISFGFGYEVINWIIKDGYVTVFAGIFCSVLLVNNLTVFVFLVFGKRLRGWYTHTRLAKIHKGSIH</sequence>
<dbReference type="VEuPathDB" id="FungiDB:FOC1_g10015058"/>
<reference evidence="8 9" key="1">
    <citation type="journal article" date="2018" name="Sci. Rep.">
        <title>Characterisation of pathogen-specific regions and novel effector candidates in Fusarium oxysporum f. sp. cepae.</title>
        <authorList>
            <person name="Armitage A.D."/>
            <person name="Taylor A."/>
            <person name="Sobczyk M.K."/>
            <person name="Baxter L."/>
            <person name="Greenfield B.P."/>
            <person name="Bates H.J."/>
            <person name="Wilson F."/>
            <person name="Jackson A.C."/>
            <person name="Ott S."/>
            <person name="Harrison R.J."/>
            <person name="Clarkson J.P."/>
        </authorList>
    </citation>
    <scope>NUCLEOTIDE SEQUENCE [LARGE SCALE GENOMIC DNA]</scope>
    <source>
        <strain evidence="8 9">Fo_A13</strain>
    </source>
</reference>
<keyword evidence="3 7" id="KW-1133">Transmembrane helix</keyword>
<dbReference type="PANTHER" id="PTHR23502">
    <property type="entry name" value="MAJOR FACILITATOR SUPERFAMILY"/>
    <property type="match status" value="1"/>
</dbReference>
<feature type="transmembrane region" description="Helical" evidence="7">
    <location>
        <begin position="251"/>
        <end position="271"/>
    </location>
</feature>
<feature type="transmembrane region" description="Helical" evidence="7">
    <location>
        <begin position="498"/>
        <end position="521"/>
    </location>
</feature>
<keyword evidence="5" id="KW-0325">Glycoprotein</keyword>
<feature type="transmembrane region" description="Helical" evidence="7">
    <location>
        <begin position="175"/>
        <end position="198"/>
    </location>
</feature>
<evidence type="ECO:0000256" key="5">
    <source>
        <dbReference type="ARBA" id="ARBA00023180"/>
    </source>
</evidence>
<feature type="transmembrane region" description="Helical" evidence="7">
    <location>
        <begin position="432"/>
        <end position="453"/>
    </location>
</feature>
<dbReference type="InterPro" id="IPR011701">
    <property type="entry name" value="MFS"/>
</dbReference>
<gene>
    <name evidence="8" type="ORF">BFJ69_g2692</name>
</gene>
<evidence type="ECO:0008006" key="10">
    <source>
        <dbReference type="Google" id="ProtNLM"/>
    </source>
</evidence>
<dbReference type="SUPFAM" id="SSF103473">
    <property type="entry name" value="MFS general substrate transporter"/>
    <property type="match status" value="1"/>
</dbReference>
<dbReference type="InterPro" id="IPR036259">
    <property type="entry name" value="MFS_trans_sf"/>
</dbReference>
<dbReference type="AlphaFoldDB" id="A0A420NS95"/>
<evidence type="ECO:0000313" key="9">
    <source>
        <dbReference type="Proteomes" id="UP000285084"/>
    </source>
</evidence>
<feature type="transmembrane region" description="Helical" evidence="7">
    <location>
        <begin position="391"/>
        <end position="412"/>
    </location>
</feature>
<dbReference type="VEuPathDB" id="FungiDB:FOIG_01931"/>
<dbReference type="VEuPathDB" id="FungiDB:FOMG_11048"/>
<dbReference type="GO" id="GO:0005886">
    <property type="term" value="C:plasma membrane"/>
    <property type="evidence" value="ECO:0007669"/>
    <property type="project" value="TreeGrafter"/>
</dbReference>
<keyword evidence="2 7" id="KW-0812">Transmembrane</keyword>
<feature type="transmembrane region" description="Helical" evidence="7">
    <location>
        <begin position="80"/>
        <end position="101"/>
    </location>
</feature>
<dbReference type="VEuPathDB" id="FungiDB:FOC4_g10001555"/>
<feature type="transmembrane region" description="Helical" evidence="7">
    <location>
        <begin position="222"/>
        <end position="245"/>
    </location>
</feature>
<proteinExistence type="predicted"/>
<dbReference type="Proteomes" id="UP000285084">
    <property type="component" value="Unassembled WGS sequence"/>
</dbReference>
<protein>
    <recommendedName>
        <fullName evidence="10">Major facilitator superfamily (MFS) profile domain-containing protein</fullName>
    </recommendedName>
</protein>
<keyword evidence="4 7" id="KW-0472">Membrane</keyword>
<dbReference type="VEuPathDB" id="FungiDB:FOXG_02961"/>
<name>A0A420NS95_FUSOX</name>
<organism evidence="8 9">
    <name type="scientific">Fusarium oxysporum</name>
    <name type="common">Fusarium vascular wilt</name>
    <dbReference type="NCBI Taxonomy" id="5507"/>
    <lineage>
        <taxon>Eukaryota</taxon>
        <taxon>Fungi</taxon>
        <taxon>Dikarya</taxon>
        <taxon>Ascomycota</taxon>
        <taxon>Pezizomycotina</taxon>
        <taxon>Sordariomycetes</taxon>
        <taxon>Hypocreomycetidae</taxon>
        <taxon>Hypocreales</taxon>
        <taxon>Nectriaceae</taxon>
        <taxon>Fusarium</taxon>
        <taxon>Fusarium oxysporum species complex</taxon>
    </lineage>
</organism>
<dbReference type="Pfam" id="PF07690">
    <property type="entry name" value="MFS_1"/>
    <property type="match status" value="1"/>
</dbReference>
<accession>A0A420NS95</accession>
<dbReference type="Gene3D" id="1.20.1250.20">
    <property type="entry name" value="MFS general substrate transporter like domains"/>
    <property type="match status" value="1"/>
</dbReference>
<evidence type="ECO:0000313" key="8">
    <source>
        <dbReference type="EMBL" id="RKK83150.1"/>
    </source>
</evidence>
<evidence type="ECO:0000256" key="6">
    <source>
        <dbReference type="SAM" id="MobiDB-lite"/>
    </source>
</evidence>
<comment type="caution">
    <text evidence="8">The sequence shown here is derived from an EMBL/GenBank/DDBJ whole genome shotgun (WGS) entry which is preliminary data.</text>
</comment>
<dbReference type="VEuPathDB" id="FungiDB:HZS61_015078"/>
<dbReference type="EMBL" id="MRCX01000014">
    <property type="protein sequence ID" value="RKK83150.1"/>
    <property type="molecule type" value="Genomic_DNA"/>
</dbReference>
<dbReference type="VEuPathDB" id="FungiDB:FOZG_12411"/>
<comment type="subcellular location">
    <subcellularLocation>
        <location evidence="1">Membrane</location>
        <topology evidence="1">Multi-pass membrane protein</topology>
    </subcellularLocation>
</comment>
<evidence type="ECO:0000256" key="1">
    <source>
        <dbReference type="ARBA" id="ARBA00004141"/>
    </source>
</evidence>
<feature type="transmembrane region" description="Helical" evidence="7">
    <location>
        <begin position="527"/>
        <end position="550"/>
    </location>
</feature>
<feature type="compositionally biased region" description="Polar residues" evidence="6">
    <location>
        <begin position="1"/>
        <end position="13"/>
    </location>
</feature>